<proteinExistence type="predicted"/>
<evidence type="ECO:0000256" key="3">
    <source>
        <dbReference type="ARBA" id="ARBA00023012"/>
    </source>
</evidence>
<feature type="transmembrane region" description="Helical" evidence="4">
    <location>
        <begin position="55"/>
        <end position="75"/>
    </location>
</feature>
<feature type="transmembrane region" description="Helical" evidence="4">
    <location>
        <begin position="87"/>
        <end position="109"/>
    </location>
</feature>
<dbReference type="Proteomes" id="UP001565927">
    <property type="component" value="Unassembled WGS sequence"/>
</dbReference>
<reference evidence="6 7" key="1">
    <citation type="submission" date="2024-07" db="EMBL/GenBank/DDBJ databases">
        <authorList>
            <person name="Thanompreechachai J."/>
            <person name="Duangmal K."/>
        </authorList>
    </citation>
    <scope>NUCLEOTIDE SEQUENCE [LARGE SCALE GENOMIC DNA]</scope>
    <source>
        <strain evidence="6 7">LSe6-4</strain>
    </source>
</reference>
<evidence type="ECO:0000256" key="1">
    <source>
        <dbReference type="ARBA" id="ARBA00022679"/>
    </source>
</evidence>
<sequence>MTGEPADAARSDVTPPPSRELRGLQVSTVVVFAAAWLAVSLYVLVTAALPRGGAPTVVAVLVPLGTAAAQVPLLRDLVGTRGRRPDLRWLGLLAGLSYLPAVVFGVEWLQWAPVPVGIALVALPLRWGAVSWGVGAVVQVLAWWVAGRGSEAAAQAGLDYVVSSVVLAVLLRAVATSRELARTRRDLARAEVLAERLRMSRDLHDLLGRTLTAISLKAELAHRYQRAGRAEQEREQLEDLLALTHAASTDVRSLVTGYRTLSLPTELTASVRLLRDTGVECTLEADPAALAGDLPAEVVQAAAWVVREATTNVLRHARATRCGIDVRVEGEGSTGRLRVAVVNDVGPAGDGGRASHGSGTGLRGMHERVRPLGGSVEATEHEGNFTVICELPVPHRGTVGGTR</sequence>
<protein>
    <submittedName>
        <fullName evidence="6">Sensor histidine kinase</fullName>
    </submittedName>
</protein>
<dbReference type="RefSeq" id="WP_370442900.1">
    <property type="nucleotide sequence ID" value="NZ_JBGFTU010000026.1"/>
</dbReference>
<dbReference type="Gene3D" id="3.30.565.10">
    <property type="entry name" value="Histidine kinase-like ATPase, C-terminal domain"/>
    <property type="match status" value="1"/>
</dbReference>
<comment type="caution">
    <text evidence="6">The sequence shown here is derived from an EMBL/GenBank/DDBJ whole genome shotgun (WGS) entry which is preliminary data.</text>
</comment>
<keyword evidence="1" id="KW-0808">Transferase</keyword>
<evidence type="ECO:0000313" key="7">
    <source>
        <dbReference type="Proteomes" id="UP001565927"/>
    </source>
</evidence>
<dbReference type="InterPro" id="IPR050482">
    <property type="entry name" value="Sensor_HK_TwoCompSys"/>
</dbReference>
<accession>A0ABV4H8C4</accession>
<dbReference type="CDD" id="cd16917">
    <property type="entry name" value="HATPase_UhpB-NarQ-NarX-like"/>
    <property type="match status" value="1"/>
</dbReference>
<keyword evidence="7" id="KW-1185">Reference proteome</keyword>
<evidence type="ECO:0000259" key="5">
    <source>
        <dbReference type="Pfam" id="PF07730"/>
    </source>
</evidence>
<dbReference type="Gene3D" id="1.20.5.1930">
    <property type="match status" value="1"/>
</dbReference>
<keyword evidence="4" id="KW-1133">Transmembrane helix</keyword>
<feature type="transmembrane region" description="Helical" evidence="4">
    <location>
        <begin position="29"/>
        <end position="49"/>
    </location>
</feature>
<evidence type="ECO:0000256" key="4">
    <source>
        <dbReference type="SAM" id="Phobius"/>
    </source>
</evidence>
<dbReference type="SUPFAM" id="SSF55874">
    <property type="entry name" value="ATPase domain of HSP90 chaperone/DNA topoisomerase II/histidine kinase"/>
    <property type="match status" value="1"/>
</dbReference>
<organism evidence="6 7">
    <name type="scientific">Kineococcus halophytocola</name>
    <dbReference type="NCBI Taxonomy" id="3234027"/>
    <lineage>
        <taxon>Bacteria</taxon>
        <taxon>Bacillati</taxon>
        <taxon>Actinomycetota</taxon>
        <taxon>Actinomycetes</taxon>
        <taxon>Kineosporiales</taxon>
        <taxon>Kineosporiaceae</taxon>
        <taxon>Kineococcus</taxon>
    </lineage>
</organism>
<feature type="domain" description="Signal transduction histidine kinase subgroup 3 dimerisation and phosphoacceptor" evidence="5">
    <location>
        <begin position="195"/>
        <end position="260"/>
    </location>
</feature>
<name>A0ABV4H8C4_9ACTN</name>
<keyword evidence="2 6" id="KW-0418">Kinase</keyword>
<keyword evidence="4" id="KW-0812">Transmembrane</keyword>
<dbReference type="InterPro" id="IPR011712">
    <property type="entry name" value="Sig_transdc_His_kin_sub3_dim/P"/>
</dbReference>
<keyword evidence="4" id="KW-0472">Membrane</keyword>
<gene>
    <name evidence="6" type="ORF">AB2L27_18155</name>
</gene>
<dbReference type="PANTHER" id="PTHR24421">
    <property type="entry name" value="NITRATE/NITRITE SENSOR PROTEIN NARX-RELATED"/>
    <property type="match status" value="1"/>
</dbReference>
<dbReference type="Pfam" id="PF07730">
    <property type="entry name" value="HisKA_3"/>
    <property type="match status" value="1"/>
</dbReference>
<feature type="transmembrane region" description="Helical" evidence="4">
    <location>
        <begin position="158"/>
        <end position="175"/>
    </location>
</feature>
<dbReference type="EMBL" id="JBGFTU010000026">
    <property type="protein sequence ID" value="MEZ0166685.1"/>
    <property type="molecule type" value="Genomic_DNA"/>
</dbReference>
<evidence type="ECO:0000256" key="2">
    <source>
        <dbReference type="ARBA" id="ARBA00022777"/>
    </source>
</evidence>
<dbReference type="InterPro" id="IPR036890">
    <property type="entry name" value="HATPase_C_sf"/>
</dbReference>
<keyword evidence="3" id="KW-0902">Two-component regulatory system</keyword>
<dbReference type="PANTHER" id="PTHR24421:SF63">
    <property type="entry name" value="SENSOR HISTIDINE KINASE DESK"/>
    <property type="match status" value="1"/>
</dbReference>
<dbReference type="GO" id="GO:0016301">
    <property type="term" value="F:kinase activity"/>
    <property type="evidence" value="ECO:0007669"/>
    <property type="project" value="UniProtKB-KW"/>
</dbReference>
<evidence type="ECO:0000313" key="6">
    <source>
        <dbReference type="EMBL" id="MEZ0166685.1"/>
    </source>
</evidence>
<feature type="transmembrane region" description="Helical" evidence="4">
    <location>
        <begin position="129"/>
        <end position="146"/>
    </location>
</feature>